<evidence type="ECO:0000259" key="5">
    <source>
        <dbReference type="PROSITE" id="PS50921"/>
    </source>
</evidence>
<dbReference type="SMART" id="SM01012">
    <property type="entry name" value="ANTAR"/>
    <property type="match status" value="1"/>
</dbReference>
<dbReference type="Proteomes" id="UP001596139">
    <property type="component" value="Unassembled WGS sequence"/>
</dbReference>
<dbReference type="InterPro" id="IPR005561">
    <property type="entry name" value="ANTAR"/>
</dbReference>
<dbReference type="InterPro" id="IPR036388">
    <property type="entry name" value="WH-like_DNA-bd_sf"/>
</dbReference>
<evidence type="ECO:0000313" key="6">
    <source>
        <dbReference type="EMBL" id="MFC6067513.1"/>
    </source>
</evidence>
<dbReference type="PROSITE" id="PS50921">
    <property type="entry name" value="ANTAR"/>
    <property type="match status" value="1"/>
</dbReference>
<evidence type="ECO:0000256" key="2">
    <source>
        <dbReference type="ARBA" id="ARBA00022777"/>
    </source>
</evidence>
<dbReference type="Pfam" id="PF13185">
    <property type="entry name" value="GAF_2"/>
    <property type="match status" value="1"/>
</dbReference>
<dbReference type="InterPro" id="IPR029016">
    <property type="entry name" value="GAF-like_dom_sf"/>
</dbReference>
<keyword evidence="3" id="KW-0805">Transcription regulation</keyword>
<protein>
    <submittedName>
        <fullName evidence="6">GAF and ANTAR domain-containing protein</fullName>
    </submittedName>
</protein>
<evidence type="ECO:0000256" key="1">
    <source>
        <dbReference type="ARBA" id="ARBA00022679"/>
    </source>
</evidence>
<evidence type="ECO:0000313" key="7">
    <source>
        <dbReference type="Proteomes" id="UP001596139"/>
    </source>
</evidence>
<keyword evidence="7" id="KW-1185">Reference proteome</keyword>
<dbReference type="Gene3D" id="3.30.450.40">
    <property type="match status" value="1"/>
</dbReference>
<proteinExistence type="predicted"/>
<comment type="caution">
    <text evidence="6">The sequence shown here is derived from an EMBL/GenBank/DDBJ whole genome shotgun (WGS) entry which is preliminary data.</text>
</comment>
<gene>
    <name evidence="6" type="ORF">ACFP4F_33880</name>
</gene>
<sequence>MTTPAQQIADVFVELSGGTAGTPLEVPELLATLARCSPGLLGVRAAGTVVALDDRAEPQVAGSEDGAQLLKQAALKWGEGPGTDSRRSGRPVPCIAFDGQVARQRWPRYAPRALELGYTRATAFPLRTGERSVGALVLLGSAADAPVSEEKAALAQSLADFAALTLMRDHELHASRALSSQLEYALNSRVIIEQAKGVLANRHSLTVDRAFALLRGHARAQRRLLSDVAHDVVEGRLDLG</sequence>
<reference evidence="7" key="1">
    <citation type="journal article" date="2019" name="Int. J. Syst. Evol. Microbiol.">
        <title>The Global Catalogue of Microorganisms (GCM) 10K type strain sequencing project: providing services to taxonomists for standard genome sequencing and annotation.</title>
        <authorList>
            <consortium name="The Broad Institute Genomics Platform"/>
            <consortium name="The Broad Institute Genome Sequencing Center for Infectious Disease"/>
            <person name="Wu L."/>
            <person name="Ma J."/>
        </authorList>
    </citation>
    <scope>NUCLEOTIDE SEQUENCE [LARGE SCALE GENOMIC DNA]</scope>
    <source>
        <strain evidence="7">CGMCC 1.15180</strain>
    </source>
</reference>
<accession>A0ABW1MV18</accession>
<dbReference type="SUPFAM" id="SSF55781">
    <property type="entry name" value="GAF domain-like"/>
    <property type="match status" value="1"/>
</dbReference>
<dbReference type="EMBL" id="JBHSPX010000015">
    <property type="protein sequence ID" value="MFC6067513.1"/>
    <property type="molecule type" value="Genomic_DNA"/>
</dbReference>
<evidence type="ECO:0000256" key="3">
    <source>
        <dbReference type="ARBA" id="ARBA00023015"/>
    </source>
</evidence>
<feature type="domain" description="ANTAR" evidence="5">
    <location>
        <begin position="172"/>
        <end position="233"/>
    </location>
</feature>
<keyword evidence="4" id="KW-0804">Transcription</keyword>
<keyword evidence="1" id="KW-0808">Transferase</keyword>
<dbReference type="InterPro" id="IPR003018">
    <property type="entry name" value="GAF"/>
</dbReference>
<dbReference type="InterPro" id="IPR012074">
    <property type="entry name" value="GAF_ANTAR"/>
</dbReference>
<organism evidence="6 7">
    <name type="scientific">Streptomyces ochraceiscleroticus</name>
    <dbReference type="NCBI Taxonomy" id="47761"/>
    <lineage>
        <taxon>Bacteria</taxon>
        <taxon>Bacillati</taxon>
        <taxon>Actinomycetota</taxon>
        <taxon>Actinomycetes</taxon>
        <taxon>Kitasatosporales</taxon>
        <taxon>Streptomycetaceae</taxon>
        <taxon>Streptomyces</taxon>
    </lineage>
</organism>
<name>A0ABW1MV18_9ACTN</name>
<dbReference type="SUPFAM" id="SSF52172">
    <property type="entry name" value="CheY-like"/>
    <property type="match status" value="1"/>
</dbReference>
<dbReference type="InterPro" id="IPR011006">
    <property type="entry name" value="CheY-like_superfamily"/>
</dbReference>
<dbReference type="Pfam" id="PF03861">
    <property type="entry name" value="ANTAR"/>
    <property type="match status" value="1"/>
</dbReference>
<keyword evidence="2" id="KW-0418">Kinase</keyword>
<evidence type="ECO:0000256" key="4">
    <source>
        <dbReference type="ARBA" id="ARBA00023163"/>
    </source>
</evidence>
<dbReference type="RefSeq" id="WP_031050690.1">
    <property type="nucleotide sequence ID" value="NZ_JBHSPX010000015.1"/>
</dbReference>
<dbReference type="PIRSF" id="PIRSF036625">
    <property type="entry name" value="GAF_ANTAR"/>
    <property type="match status" value="1"/>
</dbReference>
<dbReference type="Gene3D" id="1.10.10.10">
    <property type="entry name" value="Winged helix-like DNA-binding domain superfamily/Winged helix DNA-binding domain"/>
    <property type="match status" value="1"/>
</dbReference>